<dbReference type="InterPro" id="IPR043129">
    <property type="entry name" value="ATPase_NBD"/>
</dbReference>
<dbReference type="PANTHER" id="PTHR32432">
    <property type="entry name" value="CELL DIVISION PROTEIN FTSA-RELATED"/>
    <property type="match status" value="1"/>
</dbReference>
<evidence type="ECO:0000256" key="1">
    <source>
        <dbReference type="ARBA" id="ARBA00022475"/>
    </source>
</evidence>
<dbReference type="InterPro" id="IPR003494">
    <property type="entry name" value="SHS2_FtsA"/>
</dbReference>
<dbReference type="KEGG" id="sfc:Spiaf_2117"/>
<evidence type="ECO:0000256" key="3">
    <source>
        <dbReference type="ARBA" id="ARBA00023136"/>
    </source>
</evidence>
<dbReference type="HOGENOM" id="CLU_037850_3_2_12"/>
<keyword evidence="1 5" id="KW-1003">Cell membrane</keyword>
<dbReference type="Pfam" id="PF02491">
    <property type="entry name" value="SHS2_FTSA"/>
    <property type="match status" value="1"/>
</dbReference>
<dbReference type="InterPro" id="IPR050696">
    <property type="entry name" value="FtsA/MreB"/>
</dbReference>
<dbReference type="Gene3D" id="3.30.420.40">
    <property type="match status" value="2"/>
</dbReference>
<evidence type="ECO:0000313" key="9">
    <source>
        <dbReference type="Proteomes" id="UP000007383"/>
    </source>
</evidence>
<comment type="subunit">
    <text evidence="5">Self-interacts. Interacts with FtsZ.</text>
</comment>
<comment type="function">
    <text evidence="5 6">Cell division protein that is involved in the assembly of the Z ring. May serve as a membrane anchor for the Z ring.</text>
</comment>
<dbReference type="GO" id="GO:0043093">
    <property type="term" value="P:FtsZ-dependent cytokinesis"/>
    <property type="evidence" value="ECO:0007669"/>
    <property type="project" value="UniProtKB-UniRule"/>
</dbReference>
<accession>H9UKX2</accession>
<dbReference type="HAMAP" id="MF_02033">
    <property type="entry name" value="FtsA"/>
    <property type="match status" value="1"/>
</dbReference>
<comment type="subcellular location">
    <subcellularLocation>
        <location evidence="5">Cell inner membrane</location>
        <topology evidence="5">Peripheral membrane protein</topology>
        <orientation evidence="5">Cytoplasmic side</orientation>
    </subcellularLocation>
    <text evidence="5">Localizes to the Z ring in an FtsZ-dependent manner. Targeted to the membrane through a conserved C-terminal amphipathic helix.</text>
</comment>
<dbReference type="RefSeq" id="WP_014456148.1">
    <property type="nucleotide sequence ID" value="NC_017098.1"/>
</dbReference>
<dbReference type="Pfam" id="PF14450">
    <property type="entry name" value="FtsA"/>
    <property type="match status" value="1"/>
</dbReference>
<evidence type="ECO:0000313" key="8">
    <source>
        <dbReference type="EMBL" id="AFG38165.1"/>
    </source>
</evidence>
<keyword evidence="9" id="KW-1185">Reference proteome</keyword>
<dbReference type="PATRIC" id="fig|889378.3.peg.2103"/>
<dbReference type="Gene3D" id="3.30.1490.110">
    <property type="match status" value="1"/>
</dbReference>
<dbReference type="PANTHER" id="PTHR32432:SF4">
    <property type="entry name" value="CELL DIVISION PROTEIN FTSA"/>
    <property type="match status" value="1"/>
</dbReference>
<sequence length="411" mass="43531">MTYDDVIVGLDIGTTSVIAVVAEFDDSGNLEIIGIGKAPSHGLRKGVVINIESTLQSVSLAIERAEQMAGRDVFSVITGIAGGHIEGINSRGVVAVTSRDREIKKVDYDRVLEAAKAVVIPMDRELLHVIPQEFIVDDQGGIKDPLDMIGVRLEAEVHIITGSVTSAQNLVKCINRAGFKVEDIILESLASGKAVLTKDEMELGVLVIDLGGGTTDALLYIDGAPYFTSVLPVGGSQVTGDLSYMLKTPIEAAEKIKIESAVCHDSMVDADEPVIIPAVGGRPPVSISQMDICSIVQPRMAEIFTLVRDRVVAKGYRDRFAGGVVLTGGGALMPGAVELAQEVFQTAARIGLPGSYGGITDEYRSPEFASAVGLVLHGASRVIAGESAVGVKETRTSPFSRLGAWVRNFFE</sequence>
<dbReference type="GO" id="GO:0032153">
    <property type="term" value="C:cell division site"/>
    <property type="evidence" value="ECO:0007669"/>
    <property type="project" value="UniProtKB-UniRule"/>
</dbReference>
<dbReference type="Proteomes" id="UP000007383">
    <property type="component" value="Chromosome"/>
</dbReference>
<dbReference type="PIRSF" id="PIRSF003101">
    <property type="entry name" value="FtsA"/>
    <property type="match status" value="1"/>
</dbReference>
<keyword evidence="4 5" id="KW-0131">Cell cycle</keyword>
<evidence type="ECO:0000259" key="7">
    <source>
        <dbReference type="SMART" id="SM00842"/>
    </source>
</evidence>
<dbReference type="OrthoDB" id="9768127at2"/>
<dbReference type="InterPro" id="IPR020823">
    <property type="entry name" value="Cell_div_FtsA"/>
</dbReference>
<name>H9UKX2_SPIAZ</name>
<dbReference type="STRING" id="889378.Spiaf_2117"/>
<dbReference type="AlphaFoldDB" id="H9UKX2"/>
<dbReference type="CDD" id="cd24048">
    <property type="entry name" value="ASKHA_NBD_FtsA"/>
    <property type="match status" value="1"/>
</dbReference>
<dbReference type="SMART" id="SM00842">
    <property type="entry name" value="FtsA"/>
    <property type="match status" value="1"/>
</dbReference>
<keyword evidence="2 5" id="KW-0132">Cell division</keyword>
<reference evidence="9" key="1">
    <citation type="journal article" date="2013" name="Stand. Genomic Sci.">
        <title>Complete genome sequence of the halophilic bacterium Spirochaeta africana type strain (Z-7692(T)) from the alkaline Lake Magadi in the East African Rift.</title>
        <authorList>
            <person name="Liolos K."/>
            <person name="Abt B."/>
            <person name="Scheuner C."/>
            <person name="Teshima H."/>
            <person name="Held B."/>
            <person name="Lapidus A."/>
            <person name="Nolan M."/>
            <person name="Lucas S."/>
            <person name="Deshpande S."/>
            <person name="Cheng J.F."/>
            <person name="Tapia R."/>
            <person name="Goodwin L.A."/>
            <person name="Pitluck S."/>
            <person name="Pagani I."/>
            <person name="Ivanova N."/>
            <person name="Mavromatis K."/>
            <person name="Mikhailova N."/>
            <person name="Huntemann M."/>
            <person name="Pati A."/>
            <person name="Chen A."/>
            <person name="Palaniappan K."/>
            <person name="Land M."/>
            <person name="Rohde M."/>
            <person name="Tindall B.J."/>
            <person name="Detter J.C."/>
            <person name="Goker M."/>
            <person name="Bristow J."/>
            <person name="Eisen J.A."/>
            <person name="Markowitz V."/>
            <person name="Hugenholtz P."/>
            <person name="Woyke T."/>
            <person name="Klenk H.P."/>
            <person name="Kyrpides N.C."/>
        </authorList>
    </citation>
    <scope>NUCLEOTIDE SEQUENCE</scope>
    <source>
        <strain evidence="9">ATCC 700263 / DSM 8902 / Z-7692</strain>
    </source>
</reference>
<comment type="similarity">
    <text evidence="5 6">Belongs to the FtsA/MreB family.</text>
</comment>
<evidence type="ECO:0000256" key="2">
    <source>
        <dbReference type="ARBA" id="ARBA00022618"/>
    </source>
</evidence>
<dbReference type="EMBL" id="CP003282">
    <property type="protein sequence ID" value="AFG38165.1"/>
    <property type="molecule type" value="Genomic_DNA"/>
</dbReference>
<gene>
    <name evidence="5" type="primary">ftsA</name>
    <name evidence="8" type="ordered locus">Spiaf_2117</name>
</gene>
<feature type="domain" description="SHS2" evidence="7">
    <location>
        <begin position="7"/>
        <end position="195"/>
    </location>
</feature>
<evidence type="ECO:0000256" key="4">
    <source>
        <dbReference type="ARBA" id="ARBA00023306"/>
    </source>
</evidence>
<organism evidence="8 9">
    <name type="scientific">Spirochaeta africana (strain ATCC 700263 / DSM 8902 / Z-7692)</name>
    <dbReference type="NCBI Taxonomy" id="889378"/>
    <lineage>
        <taxon>Bacteria</taxon>
        <taxon>Pseudomonadati</taxon>
        <taxon>Spirochaetota</taxon>
        <taxon>Spirochaetia</taxon>
        <taxon>Spirochaetales</taxon>
        <taxon>Spirochaetaceae</taxon>
        <taxon>Spirochaeta</taxon>
    </lineage>
</organism>
<dbReference type="SUPFAM" id="SSF53067">
    <property type="entry name" value="Actin-like ATPase domain"/>
    <property type="match status" value="2"/>
</dbReference>
<dbReference type="GO" id="GO:0009898">
    <property type="term" value="C:cytoplasmic side of plasma membrane"/>
    <property type="evidence" value="ECO:0007669"/>
    <property type="project" value="UniProtKB-UniRule"/>
</dbReference>
<evidence type="ECO:0000256" key="5">
    <source>
        <dbReference type="HAMAP-Rule" id="MF_02033"/>
    </source>
</evidence>
<proteinExistence type="inferred from homology"/>
<evidence type="ECO:0000256" key="6">
    <source>
        <dbReference type="PIRNR" id="PIRNR003101"/>
    </source>
</evidence>
<dbReference type="NCBIfam" id="TIGR01174">
    <property type="entry name" value="ftsA"/>
    <property type="match status" value="1"/>
</dbReference>
<keyword evidence="3 5" id="KW-0472">Membrane</keyword>
<protein>
    <recommendedName>
        <fullName evidence="5 6">Cell division protein FtsA</fullName>
    </recommendedName>
</protein>
<dbReference type="eggNOG" id="COG0849">
    <property type="taxonomic scope" value="Bacteria"/>
</dbReference>
<keyword evidence="5" id="KW-0997">Cell inner membrane</keyword>